<dbReference type="InterPro" id="IPR036754">
    <property type="entry name" value="YbaK/aa-tRNA-synt-asso_dom_sf"/>
</dbReference>
<dbReference type="Proteomes" id="UP001589709">
    <property type="component" value="Unassembled WGS sequence"/>
</dbReference>
<evidence type="ECO:0000313" key="2">
    <source>
        <dbReference type="EMBL" id="MFB9466085.1"/>
    </source>
</evidence>
<organism evidence="2 3">
    <name type="scientific">Streptomyces cinereospinus</name>
    <dbReference type="NCBI Taxonomy" id="285561"/>
    <lineage>
        <taxon>Bacteria</taxon>
        <taxon>Bacillati</taxon>
        <taxon>Actinomycetota</taxon>
        <taxon>Actinomycetes</taxon>
        <taxon>Kitasatosporales</taxon>
        <taxon>Streptomycetaceae</taxon>
        <taxon>Streptomyces</taxon>
    </lineage>
</organism>
<keyword evidence="3" id="KW-1185">Reference proteome</keyword>
<protein>
    <submittedName>
        <fullName evidence="2">YbaK/EbsC family protein</fullName>
    </submittedName>
</protein>
<gene>
    <name evidence="2" type="ORF">ACFF45_26080</name>
</gene>
<dbReference type="Pfam" id="PF04073">
    <property type="entry name" value="tRNA_edit"/>
    <property type="match status" value="1"/>
</dbReference>
<comment type="caution">
    <text evidence="2">The sequence shown here is derived from an EMBL/GenBank/DDBJ whole genome shotgun (WGS) entry which is preliminary data.</text>
</comment>
<feature type="domain" description="YbaK/aminoacyl-tRNA synthetase-associated" evidence="1">
    <location>
        <begin position="28"/>
        <end position="150"/>
    </location>
</feature>
<proteinExistence type="predicted"/>
<dbReference type="EMBL" id="JBHMCY010000060">
    <property type="protein sequence ID" value="MFB9466085.1"/>
    <property type="molecule type" value="Genomic_DNA"/>
</dbReference>
<dbReference type="SUPFAM" id="SSF55826">
    <property type="entry name" value="YbaK/ProRS associated domain"/>
    <property type="match status" value="1"/>
</dbReference>
<name>A0ABV5N710_9ACTN</name>
<sequence length="172" mass="17839">MDDRHPDGRLPLAELLSARGVDFTVHQHAGIRTAEDIRSRTWFSIERSVKALAFQDDADRVVLAGLPGPARLQYGRLAAAVGVRRSALKPAGPDVLEALRMESGGVSPLCGDPAVTVVLDSAVPAMGRVFCGSGRADCTLELLGSDIARFAGDPVVCEIAAPPAAGGARGTG</sequence>
<dbReference type="InterPro" id="IPR007214">
    <property type="entry name" value="YbaK/aa-tRNA-synth-assoc-dom"/>
</dbReference>
<dbReference type="CDD" id="cd04332">
    <property type="entry name" value="YbaK_like"/>
    <property type="match status" value="1"/>
</dbReference>
<evidence type="ECO:0000313" key="3">
    <source>
        <dbReference type="Proteomes" id="UP001589709"/>
    </source>
</evidence>
<accession>A0ABV5N710</accession>
<dbReference type="RefSeq" id="WP_381348901.1">
    <property type="nucleotide sequence ID" value="NZ_JBHMCY010000060.1"/>
</dbReference>
<dbReference type="Gene3D" id="3.90.960.10">
    <property type="entry name" value="YbaK/aminoacyl-tRNA synthetase-associated domain"/>
    <property type="match status" value="1"/>
</dbReference>
<reference evidence="2 3" key="1">
    <citation type="submission" date="2024-09" db="EMBL/GenBank/DDBJ databases">
        <authorList>
            <person name="Sun Q."/>
            <person name="Mori K."/>
        </authorList>
    </citation>
    <scope>NUCLEOTIDE SEQUENCE [LARGE SCALE GENOMIC DNA]</scope>
    <source>
        <strain evidence="2 3">JCM 6917</strain>
    </source>
</reference>
<evidence type="ECO:0000259" key="1">
    <source>
        <dbReference type="Pfam" id="PF04073"/>
    </source>
</evidence>